<feature type="domain" description="RRM" evidence="7">
    <location>
        <begin position="113"/>
        <end position="203"/>
    </location>
</feature>
<dbReference type="InterPro" id="IPR035979">
    <property type="entry name" value="RBD_domain_sf"/>
</dbReference>
<reference evidence="9" key="1">
    <citation type="journal article" date="2023" name="Commun. Biol.">
        <title>Genome analysis of Parmales, the sister group of diatoms, reveals the evolutionary specialization of diatoms from phago-mixotrophs to photoautotrophs.</title>
        <authorList>
            <person name="Ban H."/>
            <person name="Sato S."/>
            <person name="Yoshikawa S."/>
            <person name="Yamada K."/>
            <person name="Nakamura Y."/>
            <person name="Ichinomiya M."/>
            <person name="Sato N."/>
            <person name="Blanc-Mathieu R."/>
            <person name="Endo H."/>
            <person name="Kuwata A."/>
            <person name="Ogata H."/>
        </authorList>
    </citation>
    <scope>NUCLEOTIDE SEQUENCE [LARGE SCALE GENOMIC DNA]</scope>
    <source>
        <strain evidence="9">NIES 3700</strain>
    </source>
</reference>
<name>A0A9W7EAK0_9STRA</name>
<dbReference type="GO" id="GO:0071004">
    <property type="term" value="C:U2-type prespliceosome"/>
    <property type="evidence" value="ECO:0007669"/>
    <property type="project" value="TreeGrafter"/>
</dbReference>
<dbReference type="GO" id="GO:0005685">
    <property type="term" value="C:U1 snRNP"/>
    <property type="evidence" value="ECO:0007669"/>
    <property type="project" value="TreeGrafter"/>
</dbReference>
<dbReference type="SUPFAM" id="SSF54928">
    <property type="entry name" value="RNA-binding domain, RBD"/>
    <property type="match status" value="1"/>
</dbReference>
<evidence type="ECO:0000256" key="6">
    <source>
        <dbReference type="SAM" id="MobiDB-lite"/>
    </source>
</evidence>
<accession>A0A9W7EAK0</accession>
<sequence>MAMSTAGPAVSLMPAHIKMAFLPDPPLKYLPKPRVKKKKLPYSGIANLVGMFEEVTPERVEVERVGTGGGSEENRKLKKQRQIDHKNFIAKSRTTYLSTRNTPESTHGMSPLNTIFIGRLSYDVTEKDLYRFCSNVGEVKDLKVVERTMESDSAPRKKETRQSGRAGYAFVEFGNAKDAREAYNKLDGQKLLDRAVVVDVERGNTVEGWVPMRLGGGIKGRRLGSKNVKYDGRIDPRHSNPQQGGAMGEGPMGGPMGGPPMEVRRGEATEARRSRGDTEEVEVEVLTAEGGDKMGEVTGEGGVNKAVVEEGNRAGITGEEEGNQVGATEEEGEEMGAETNADAVTLTKEMIAEDPGRVVRGGQAHLI</sequence>
<comment type="caution">
    <text evidence="8">The sequence shown here is derived from an EMBL/GenBank/DDBJ whole genome shotgun (WGS) entry which is preliminary data.</text>
</comment>
<dbReference type="Proteomes" id="UP001165122">
    <property type="component" value="Unassembled WGS sequence"/>
</dbReference>
<dbReference type="SMART" id="SM00360">
    <property type="entry name" value="RRM"/>
    <property type="match status" value="1"/>
</dbReference>
<dbReference type="Pfam" id="PF12220">
    <property type="entry name" value="U1snRNP70_N"/>
    <property type="match status" value="1"/>
</dbReference>
<dbReference type="InterPro" id="IPR051183">
    <property type="entry name" value="U1_U11-U12_snRNP_70-35kDa"/>
</dbReference>
<dbReference type="Gene3D" id="3.30.70.330">
    <property type="match status" value="1"/>
</dbReference>
<dbReference type="PANTHER" id="PTHR13952">
    <property type="entry name" value="U1 SMALL NUCLEAR RIBONUCLEOPROTEIN 70 KD"/>
    <property type="match status" value="1"/>
</dbReference>
<evidence type="ECO:0000256" key="3">
    <source>
        <dbReference type="ARBA" id="ARBA00023242"/>
    </source>
</evidence>
<dbReference type="InterPro" id="IPR022023">
    <property type="entry name" value="U1snRNP70_N"/>
</dbReference>
<feature type="region of interest" description="Disordered" evidence="6">
    <location>
        <begin position="318"/>
        <end position="338"/>
    </location>
</feature>
<dbReference type="InterPro" id="IPR012677">
    <property type="entry name" value="Nucleotide-bd_a/b_plait_sf"/>
</dbReference>
<feature type="compositionally biased region" description="Basic and acidic residues" evidence="6">
    <location>
        <begin position="262"/>
        <end position="278"/>
    </location>
</feature>
<proteinExistence type="predicted"/>
<keyword evidence="3" id="KW-0539">Nucleus</keyword>
<dbReference type="Pfam" id="PF00076">
    <property type="entry name" value="RRM_1"/>
    <property type="match status" value="1"/>
</dbReference>
<keyword evidence="2 5" id="KW-0694">RNA-binding</keyword>
<dbReference type="OrthoDB" id="272703at2759"/>
<feature type="compositionally biased region" description="Acidic residues" evidence="6">
    <location>
        <begin position="318"/>
        <end position="336"/>
    </location>
</feature>
<dbReference type="AlphaFoldDB" id="A0A9W7EAK0"/>
<evidence type="ECO:0000313" key="9">
    <source>
        <dbReference type="Proteomes" id="UP001165122"/>
    </source>
</evidence>
<feature type="compositionally biased region" description="Gly residues" evidence="6">
    <location>
        <begin position="245"/>
        <end position="256"/>
    </location>
</feature>
<dbReference type="PANTHER" id="PTHR13952:SF5">
    <property type="entry name" value="U1 SMALL NUCLEAR RIBONUCLEOPROTEIN 70 KDA"/>
    <property type="match status" value="1"/>
</dbReference>
<dbReference type="PROSITE" id="PS50102">
    <property type="entry name" value="RRM"/>
    <property type="match status" value="1"/>
</dbReference>
<feature type="region of interest" description="Disordered" evidence="6">
    <location>
        <begin position="230"/>
        <end position="281"/>
    </location>
</feature>
<evidence type="ECO:0000256" key="1">
    <source>
        <dbReference type="ARBA" id="ARBA00004123"/>
    </source>
</evidence>
<evidence type="ECO:0000256" key="4">
    <source>
        <dbReference type="ARBA" id="ARBA00023274"/>
    </source>
</evidence>
<protein>
    <recommendedName>
        <fullName evidence="7">RRM domain-containing protein</fullName>
    </recommendedName>
</protein>
<dbReference type="EMBL" id="BRXW01000642">
    <property type="protein sequence ID" value="GMH71613.1"/>
    <property type="molecule type" value="Genomic_DNA"/>
</dbReference>
<keyword evidence="4" id="KW-0687">Ribonucleoprotein</keyword>
<dbReference type="InterPro" id="IPR000504">
    <property type="entry name" value="RRM_dom"/>
</dbReference>
<evidence type="ECO:0000313" key="8">
    <source>
        <dbReference type="EMBL" id="GMH71613.1"/>
    </source>
</evidence>
<evidence type="ECO:0000256" key="2">
    <source>
        <dbReference type="ARBA" id="ARBA00022884"/>
    </source>
</evidence>
<evidence type="ECO:0000259" key="7">
    <source>
        <dbReference type="PROSITE" id="PS50102"/>
    </source>
</evidence>
<dbReference type="GO" id="GO:0030619">
    <property type="term" value="F:U1 snRNA binding"/>
    <property type="evidence" value="ECO:0007669"/>
    <property type="project" value="TreeGrafter"/>
</dbReference>
<keyword evidence="9" id="KW-1185">Reference proteome</keyword>
<dbReference type="GO" id="GO:0071011">
    <property type="term" value="C:precatalytic spliceosome"/>
    <property type="evidence" value="ECO:0007669"/>
    <property type="project" value="TreeGrafter"/>
</dbReference>
<dbReference type="GO" id="GO:0003729">
    <property type="term" value="F:mRNA binding"/>
    <property type="evidence" value="ECO:0007669"/>
    <property type="project" value="TreeGrafter"/>
</dbReference>
<evidence type="ECO:0000256" key="5">
    <source>
        <dbReference type="PROSITE-ProRule" id="PRU00176"/>
    </source>
</evidence>
<gene>
    <name evidence="8" type="ORF">TrLO_g15404</name>
</gene>
<organism evidence="8 9">
    <name type="scientific">Triparma laevis f. longispina</name>
    <dbReference type="NCBI Taxonomy" id="1714387"/>
    <lineage>
        <taxon>Eukaryota</taxon>
        <taxon>Sar</taxon>
        <taxon>Stramenopiles</taxon>
        <taxon>Ochrophyta</taxon>
        <taxon>Bolidophyceae</taxon>
        <taxon>Parmales</taxon>
        <taxon>Triparmaceae</taxon>
        <taxon>Triparma</taxon>
    </lineage>
</organism>
<comment type="subcellular location">
    <subcellularLocation>
        <location evidence="1">Nucleus</location>
    </subcellularLocation>
</comment>
<dbReference type="GO" id="GO:0000398">
    <property type="term" value="P:mRNA splicing, via spliceosome"/>
    <property type="evidence" value="ECO:0007669"/>
    <property type="project" value="TreeGrafter"/>
</dbReference>